<gene>
    <name evidence="11" type="ORF">SAMN02744037_01750</name>
</gene>
<proteinExistence type="predicted"/>
<evidence type="ECO:0000256" key="5">
    <source>
        <dbReference type="ARBA" id="ARBA00048792"/>
    </source>
</evidence>
<dbReference type="Pfam" id="PF14691">
    <property type="entry name" value="Fer4_20"/>
    <property type="match status" value="1"/>
</dbReference>
<dbReference type="Gene3D" id="3.50.50.60">
    <property type="entry name" value="FAD/NAD(P)-binding domain"/>
    <property type="match status" value="2"/>
</dbReference>
<dbReference type="Gene3D" id="1.10.1060.10">
    <property type="entry name" value="Alpha-helical ferredoxin"/>
    <property type="match status" value="1"/>
</dbReference>
<evidence type="ECO:0000256" key="2">
    <source>
        <dbReference type="ARBA" id="ARBA00030119"/>
    </source>
</evidence>
<comment type="subunit">
    <text evidence="7">Heterotetramer of 2 PreA and 2 PreT subunits.</text>
</comment>
<dbReference type="InterPro" id="IPR036188">
    <property type="entry name" value="FAD/NAD-bd_sf"/>
</dbReference>
<keyword evidence="1" id="KW-0560">Oxidoreductase</keyword>
<dbReference type="SUPFAM" id="SSF46548">
    <property type="entry name" value="alpha-helical ferredoxin"/>
    <property type="match status" value="1"/>
</dbReference>
<dbReference type="EMBL" id="FRAE01000038">
    <property type="protein sequence ID" value="SHK15624.1"/>
    <property type="molecule type" value="Genomic_DNA"/>
</dbReference>
<protein>
    <recommendedName>
        <fullName evidence="8">dihydrouracil dehydrogenase (NAD(+))</fullName>
        <ecNumber evidence="8">1.3.1.1</ecNumber>
    </recommendedName>
    <alternativeName>
        <fullName evidence="3">Dihydrothymine dehydrogenase</fullName>
    </alternativeName>
    <alternativeName>
        <fullName evidence="2">Dihydrouracil dehydrogenase</fullName>
    </alternativeName>
</protein>
<dbReference type="EC" id="1.3.1.1" evidence="8"/>
<dbReference type="SUPFAM" id="SSF142984">
    <property type="entry name" value="Nqo1 middle domain-like"/>
    <property type="match status" value="1"/>
</dbReference>
<comment type="catalytic activity">
    <reaction evidence="5">
        <text>5,6-dihydrouracil + NAD(+) = uracil + NADH + H(+)</text>
        <dbReference type="Rhea" id="RHEA:20189"/>
        <dbReference type="ChEBI" id="CHEBI:15378"/>
        <dbReference type="ChEBI" id="CHEBI:15901"/>
        <dbReference type="ChEBI" id="CHEBI:17568"/>
        <dbReference type="ChEBI" id="CHEBI:57540"/>
        <dbReference type="ChEBI" id="CHEBI:57945"/>
        <dbReference type="EC" id="1.3.1.1"/>
    </reaction>
</comment>
<dbReference type="GO" id="GO:0051536">
    <property type="term" value="F:iron-sulfur cluster binding"/>
    <property type="evidence" value="ECO:0007669"/>
    <property type="project" value="InterPro"/>
</dbReference>
<dbReference type="PANTHER" id="PTHR43073:SF2">
    <property type="entry name" value="DIHYDROPYRIMIDINE DEHYDROGENASE [NADP(+)]"/>
    <property type="match status" value="1"/>
</dbReference>
<evidence type="ECO:0000256" key="4">
    <source>
        <dbReference type="ARBA" id="ARBA00047685"/>
    </source>
</evidence>
<dbReference type="OrthoDB" id="9803192at2"/>
<evidence type="ECO:0000256" key="8">
    <source>
        <dbReference type="ARBA" id="ARBA00049728"/>
    </source>
</evidence>
<dbReference type="AlphaFoldDB" id="A0A1M6Q5T2"/>
<dbReference type="PANTHER" id="PTHR43073">
    <property type="entry name" value="DIHYDROPYRIMIDINE DEHYDROGENASE [NADP(+)]"/>
    <property type="match status" value="1"/>
</dbReference>
<comment type="catalytic activity">
    <reaction evidence="4">
        <text>5,6-dihydrothymine + NAD(+) = thymine + NADH + H(+)</text>
        <dbReference type="Rhea" id="RHEA:28791"/>
        <dbReference type="ChEBI" id="CHEBI:15378"/>
        <dbReference type="ChEBI" id="CHEBI:17821"/>
        <dbReference type="ChEBI" id="CHEBI:27468"/>
        <dbReference type="ChEBI" id="CHEBI:57540"/>
        <dbReference type="ChEBI" id="CHEBI:57945"/>
        <dbReference type="EC" id="1.3.1.1"/>
    </reaction>
</comment>
<evidence type="ECO:0000256" key="1">
    <source>
        <dbReference type="ARBA" id="ARBA00023002"/>
    </source>
</evidence>
<name>A0A1M6Q5T2_9FIRM</name>
<evidence type="ECO:0000259" key="10">
    <source>
        <dbReference type="Pfam" id="PF14691"/>
    </source>
</evidence>
<sequence>MNKVISIFGDINKKGKFEISSDKTIKEILNEYAGGMKNKRIVKLIQVGGPLGICIRGKDINNKLSDYEEYMSGNMIIFLSNLLCPVDYLRFLTRFMVRELRIDNKHIRKLNKLVENIAGGKATESDFEELINEVNKEAQTNAEDLLHKIFIYITCEFKNEFMEHIVDKKCKNGICRGLMVAQCMNACPAEVYIPGYIELMKHDKVEEAYSLMRKNNPLSFICGKVCARPCEDRCRRGEIESTVGVRALKRYACDMTLKMEKYKEDKLDSNGKKVGIVGAGPAGLTAAYYLAKTGYEVVIYEAAKVVGGMLAMGIPEYRLPQETIDKEVKLIKDLGVKIITNTKVGVDITFKELRENFDSLLLATGCHIGNKFGPESSDIETAIDFLRKVKIEGRRKIGKNVLVIGGGNVAMDAARTAIRLGSKNVIVASLETFDTMPASDEEKYEAVEEGVQFASGYGTKDIHVEEGRLKKITLKRCLSTFDDEEIFNPIYDEEDLKTFEIDSLIFAIGQRPDNSYLDEDIEINPYTFETSVKGVFAVGDMYKPGIAIKAIAEAKKAAISIDKYLGGNGLYLGEEIKIPKKPLDCTIWDVKKVAEKHKDPSQRKGNFDTVSRVYTEDEAKKEASRCMRCDRNSVRPLYLK</sequence>
<keyword evidence="12" id="KW-1185">Reference proteome</keyword>
<dbReference type="STRING" id="1123349.SAMN02744037_01750"/>
<evidence type="ECO:0000256" key="6">
    <source>
        <dbReference type="ARBA" id="ARBA00049578"/>
    </source>
</evidence>
<dbReference type="InterPro" id="IPR023753">
    <property type="entry name" value="FAD/NAD-binding_dom"/>
</dbReference>
<dbReference type="RefSeq" id="WP_072889154.1">
    <property type="nucleotide sequence ID" value="NZ_FRAE01000038.1"/>
</dbReference>
<accession>A0A1M6Q5T2</accession>
<dbReference type="GO" id="GO:0004159">
    <property type="term" value="F:dihydropyrimidine dehydrogenase (NAD+) activity"/>
    <property type="evidence" value="ECO:0007669"/>
    <property type="project" value="UniProtKB-EC"/>
</dbReference>
<dbReference type="PRINTS" id="PR00419">
    <property type="entry name" value="ADXRDTASE"/>
</dbReference>
<dbReference type="Proteomes" id="UP000242497">
    <property type="component" value="Unassembled WGS sequence"/>
</dbReference>
<comment type="function">
    <text evidence="6">Involved in pyrimidine base degradation. Catalyzes physiologically the reduction of uracil to 5,6-dihydrouracil (DHU) by using NADH as a specific cosubstrate. It also catalyzes the reverse reaction and the reduction of thymine to 5,6-dihydrothymine (DHT).</text>
</comment>
<feature type="domain" description="FAD/NAD(P)-binding" evidence="9">
    <location>
        <begin position="273"/>
        <end position="554"/>
    </location>
</feature>
<dbReference type="Gene3D" id="3.10.20.600">
    <property type="match status" value="1"/>
</dbReference>
<organism evidence="11 12">
    <name type="scientific">Tepidibacter formicigenes DSM 15518</name>
    <dbReference type="NCBI Taxonomy" id="1123349"/>
    <lineage>
        <taxon>Bacteria</taxon>
        <taxon>Bacillati</taxon>
        <taxon>Bacillota</taxon>
        <taxon>Clostridia</taxon>
        <taxon>Peptostreptococcales</taxon>
        <taxon>Peptostreptococcaceae</taxon>
        <taxon>Tepidibacter</taxon>
    </lineage>
</organism>
<dbReference type="SUPFAM" id="SSF51971">
    <property type="entry name" value="Nucleotide-binding domain"/>
    <property type="match status" value="1"/>
</dbReference>
<evidence type="ECO:0000313" key="11">
    <source>
        <dbReference type="EMBL" id="SHK15624.1"/>
    </source>
</evidence>
<feature type="domain" description="Dihydroprymidine dehydrogenase" evidence="10">
    <location>
        <begin position="179"/>
        <end position="259"/>
    </location>
</feature>
<dbReference type="InterPro" id="IPR009051">
    <property type="entry name" value="Helical_ferredxn"/>
</dbReference>
<dbReference type="Pfam" id="PF07992">
    <property type="entry name" value="Pyr_redox_2"/>
    <property type="match status" value="1"/>
</dbReference>
<reference evidence="12" key="1">
    <citation type="submission" date="2016-11" db="EMBL/GenBank/DDBJ databases">
        <authorList>
            <person name="Varghese N."/>
            <person name="Submissions S."/>
        </authorList>
    </citation>
    <scope>NUCLEOTIDE SEQUENCE [LARGE SCALE GENOMIC DNA]</scope>
    <source>
        <strain evidence="12">DSM 15518</strain>
    </source>
</reference>
<evidence type="ECO:0000313" key="12">
    <source>
        <dbReference type="Proteomes" id="UP000242497"/>
    </source>
</evidence>
<evidence type="ECO:0000256" key="3">
    <source>
        <dbReference type="ARBA" id="ARBA00032722"/>
    </source>
</evidence>
<evidence type="ECO:0000256" key="7">
    <source>
        <dbReference type="ARBA" id="ARBA00049714"/>
    </source>
</evidence>
<dbReference type="InterPro" id="IPR028261">
    <property type="entry name" value="DPD_II"/>
</dbReference>
<evidence type="ECO:0000259" key="9">
    <source>
        <dbReference type="Pfam" id="PF07992"/>
    </source>
</evidence>